<gene>
    <name evidence="7" type="ORF">CO058_03870</name>
</gene>
<evidence type="ECO:0000256" key="1">
    <source>
        <dbReference type="ARBA" id="ARBA00005251"/>
    </source>
</evidence>
<dbReference type="Proteomes" id="UP000229756">
    <property type="component" value="Unassembled WGS sequence"/>
</dbReference>
<evidence type="ECO:0000256" key="3">
    <source>
        <dbReference type="ARBA" id="ARBA00023274"/>
    </source>
</evidence>
<dbReference type="GO" id="GO:0003723">
    <property type="term" value="F:RNA binding"/>
    <property type="evidence" value="ECO:0007669"/>
    <property type="project" value="TreeGrafter"/>
</dbReference>
<proteinExistence type="inferred from homology"/>
<protein>
    <recommendedName>
        <fullName evidence="5">30S ribosomal protein S9</fullName>
    </recommendedName>
</protein>
<name>A0A2M8EKS5_UNCKA</name>
<keyword evidence="3 4" id="KW-0687">Ribonucleoprotein</keyword>
<reference evidence="8" key="1">
    <citation type="submission" date="2017-09" db="EMBL/GenBank/DDBJ databases">
        <title>Depth-based differentiation of microbial function through sediment-hosted aquifers and enrichment of novel symbionts in the deep terrestrial subsurface.</title>
        <authorList>
            <person name="Probst A.J."/>
            <person name="Ladd B."/>
            <person name="Jarett J.K."/>
            <person name="Geller-Mcgrath D.E."/>
            <person name="Sieber C.M.K."/>
            <person name="Emerson J.B."/>
            <person name="Anantharaman K."/>
            <person name="Thomas B.C."/>
            <person name="Malmstrom R."/>
            <person name="Stieglmeier M."/>
            <person name="Klingl A."/>
            <person name="Woyke T."/>
            <person name="Ryan C.M."/>
            <person name="Banfield J.F."/>
        </authorList>
    </citation>
    <scope>NUCLEOTIDE SEQUENCE [LARGE SCALE GENOMIC DNA]</scope>
</reference>
<comment type="similarity">
    <text evidence="1 4">Belongs to the universal ribosomal protein uS9 family.</text>
</comment>
<dbReference type="Pfam" id="PF00380">
    <property type="entry name" value="Ribosomal_S9"/>
    <property type="match status" value="1"/>
</dbReference>
<dbReference type="SUPFAM" id="SSF54211">
    <property type="entry name" value="Ribosomal protein S5 domain 2-like"/>
    <property type="match status" value="1"/>
</dbReference>
<dbReference type="InterPro" id="IPR014721">
    <property type="entry name" value="Ribsml_uS5_D2-typ_fold_subgr"/>
</dbReference>
<evidence type="ECO:0000256" key="4">
    <source>
        <dbReference type="RuleBase" id="RU003815"/>
    </source>
</evidence>
<organism evidence="7 8">
    <name type="scientific">candidate division WWE3 bacterium CG_4_9_14_0_2_um_filter_35_11</name>
    <dbReference type="NCBI Taxonomy" id="1975077"/>
    <lineage>
        <taxon>Bacteria</taxon>
        <taxon>Katanobacteria</taxon>
    </lineage>
</organism>
<dbReference type="PANTHER" id="PTHR21569:SF1">
    <property type="entry name" value="SMALL RIBOSOMAL SUBUNIT PROTEIN US9M"/>
    <property type="match status" value="1"/>
</dbReference>
<dbReference type="Gene3D" id="3.30.230.10">
    <property type="match status" value="1"/>
</dbReference>
<evidence type="ECO:0000313" key="7">
    <source>
        <dbReference type="EMBL" id="PJC23346.1"/>
    </source>
</evidence>
<dbReference type="NCBIfam" id="NF001099">
    <property type="entry name" value="PRK00132.1"/>
    <property type="match status" value="1"/>
</dbReference>
<evidence type="ECO:0000256" key="6">
    <source>
        <dbReference type="SAM" id="MobiDB-lite"/>
    </source>
</evidence>
<keyword evidence="2 4" id="KW-0689">Ribosomal protein</keyword>
<evidence type="ECO:0000256" key="2">
    <source>
        <dbReference type="ARBA" id="ARBA00022980"/>
    </source>
</evidence>
<dbReference type="EMBL" id="PFSJ01000028">
    <property type="protein sequence ID" value="PJC23346.1"/>
    <property type="molecule type" value="Genomic_DNA"/>
</dbReference>
<dbReference type="AlphaFoldDB" id="A0A2M8EKS5"/>
<evidence type="ECO:0000256" key="5">
    <source>
        <dbReference type="RuleBase" id="RU003816"/>
    </source>
</evidence>
<feature type="region of interest" description="Disordered" evidence="6">
    <location>
        <begin position="110"/>
        <end position="135"/>
    </location>
</feature>
<dbReference type="InterPro" id="IPR000754">
    <property type="entry name" value="Ribosomal_uS9"/>
</dbReference>
<sequence>MSKKSEFFSGTGRRKRSVASVWLYDEKGEIMVNDSPVSEFFTGQEETLEWVKPFHAVGVSHPQSKFRATIKVHGGGKVGQAEAVRLGIARALISYNAEFKGILRSTGLVTRDSREKERKKPFLKGARARPQYSKR</sequence>
<dbReference type="GO" id="GO:0022627">
    <property type="term" value="C:cytosolic small ribosomal subunit"/>
    <property type="evidence" value="ECO:0007669"/>
    <property type="project" value="TreeGrafter"/>
</dbReference>
<dbReference type="InterPro" id="IPR020568">
    <property type="entry name" value="Ribosomal_Su5_D2-typ_SF"/>
</dbReference>
<accession>A0A2M8EKS5</accession>
<dbReference type="PROSITE" id="PS00360">
    <property type="entry name" value="RIBOSOMAL_S9"/>
    <property type="match status" value="1"/>
</dbReference>
<dbReference type="PANTHER" id="PTHR21569">
    <property type="entry name" value="RIBOSOMAL PROTEIN S9"/>
    <property type="match status" value="1"/>
</dbReference>
<dbReference type="GO" id="GO:0006412">
    <property type="term" value="P:translation"/>
    <property type="evidence" value="ECO:0007669"/>
    <property type="project" value="InterPro"/>
</dbReference>
<evidence type="ECO:0000313" key="8">
    <source>
        <dbReference type="Proteomes" id="UP000229756"/>
    </source>
</evidence>
<dbReference type="GO" id="GO:0003735">
    <property type="term" value="F:structural constituent of ribosome"/>
    <property type="evidence" value="ECO:0007669"/>
    <property type="project" value="InterPro"/>
</dbReference>
<dbReference type="InterPro" id="IPR020574">
    <property type="entry name" value="Ribosomal_uS9_CS"/>
</dbReference>
<feature type="compositionally biased region" description="Basic and acidic residues" evidence="6">
    <location>
        <begin position="111"/>
        <end position="120"/>
    </location>
</feature>
<dbReference type="InterPro" id="IPR023035">
    <property type="entry name" value="Ribosomal_uS9_bac/plastid"/>
</dbReference>
<comment type="caution">
    <text evidence="7">The sequence shown here is derived from an EMBL/GenBank/DDBJ whole genome shotgun (WGS) entry which is preliminary data.</text>
</comment>